<proteinExistence type="predicted"/>
<evidence type="ECO:0000313" key="2">
    <source>
        <dbReference type="Proteomes" id="UP001060215"/>
    </source>
</evidence>
<comment type="caution">
    <text evidence="1">The sequence shown here is derived from an EMBL/GenBank/DDBJ whole genome shotgun (WGS) entry which is preliminary data.</text>
</comment>
<protein>
    <submittedName>
        <fullName evidence="1">Uncharacterized protein</fullName>
    </submittedName>
</protein>
<sequence>MVEGRDGEGRIAEGGDCHGRSMAEGGDCHGEGRSTAEGRDAMARRDCCPEEGDGICTPEGQSEAHVAMGNICSQGVYTSQGQSRPPFGMSSNYVEVIFYIVCVYTPQGQSRPPFGMSSNYVEGHGRAIYNSQSQSESRPESQSQPPFAMGRTYDGNNAPQSMPPHSMPLVYSSQTSFQELLRGSSAWLVIREIGQVKFLVAQRVKPNVCSSQASLSSSLALAPRLSQTSSATFPGQFTPIFGLFWPLLPYLLCVSAPSGESTASTPLEPQSRLTPLDGTLLSDATLYRQLVGSLVYLTWQAQSRPRQQTKICK</sequence>
<dbReference type="Proteomes" id="UP001060215">
    <property type="component" value="Chromosome 7"/>
</dbReference>
<reference evidence="1 2" key="1">
    <citation type="journal article" date="2022" name="Plant J.">
        <title>Chromosome-level genome of Camellia lanceoleosa provides a valuable resource for understanding genome evolution and self-incompatibility.</title>
        <authorList>
            <person name="Gong W."/>
            <person name="Xiao S."/>
            <person name="Wang L."/>
            <person name="Liao Z."/>
            <person name="Chang Y."/>
            <person name="Mo W."/>
            <person name="Hu G."/>
            <person name="Li W."/>
            <person name="Zhao G."/>
            <person name="Zhu H."/>
            <person name="Hu X."/>
            <person name="Ji K."/>
            <person name="Xiang X."/>
            <person name="Song Q."/>
            <person name="Yuan D."/>
            <person name="Jin S."/>
            <person name="Zhang L."/>
        </authorList>
    </citation>
    <scope>NUCLEOTIDE SEQUENCE [LARGE SCALE GENOMIC DNA]</scope>
    <source>
        <strain evidence="1">SQ_2022a</strain>
    </source>
</reference>
<dbReference type="EMBL" id="CM045764">
    <property type="protein sequence ID" value="KAI8007526.1"/>
    <property type="molecule type" value="Genomic_DNA"/>
</dbReference>
<organism evidence="1 2">
    <name type="scientific">Camellia lanceoleosa</name>
    <dbReference type="NCBI Taxonomy" id="1840588"/>
    <lineage>
        <taxon>Eukaryota</taxon>
        <taxon>Viridiplantae</taxon>
        <taxon>Streptophyta</taxon>
        <taxon>Embryophyta</taxon>
        <taxon>Tracheophyta</taxon>
        <taxon>Spermatophyta</taxon>
        <taxon>Magnoliopsida</taxon>
        <taxon>eudicotyledons</taxon>
        <taxon>Gunneridae</taxon>
        <taxon>Pentapetalae</taxon>
        <taxon>asterids</taxon>
        <taxon>Ericales</taxon>
        <taxon>Theaceae</taxon>
        <taxon>Camellia</taxon>
    </lineage>
</organism>
<accession>A0ACC0H6P9</accession>
<name>A0ACC0H6P9_9ERIC</name>
<gene>
    <name evidence="1" type="ORF">LOK49_LG07G02416</name>
</gene>
<keyword evidence="2" id="KW-1185">Reference proteome</keyword>
<evidence type="ECO:0000313" key="1">
    <source>
        <dbReference type="EMBL" id="KAI8007526.1"/>
    </source>
</evidence>
<feature type="non-terminal residue" evidence="1">
    <location>
        <position position="313"/>
    </location>
</feature>